<dbReference type="PANTHER" id="PTHR23507:SF1">
    <property type="entry name" value="FI18259P1-RELATED"/>
    <property type="match status" value="1"/>
</dbReference>
<name>M2RHK0_CERS8</name>
<keyword evidence="2 6" id="KW-0812">Transmembrane</keyword>
<dbReference type="OrthoDB" id="3026777at2759"/>
<comment type="subcellular location">
    <subcellularLocation>
        <location evidence="1">Membrane</location>
        <topology evidence="1">Multi-pass membrane protein</topology>
    </subcellularLocation>
</comment>
<evidence type="ECO:0000256" key="2">
    <source>
        <dbReference type="ARBA" id="ARBA00022692"/>
    </source>
</evidence>
<dbReference type="HOGENOM" id="CLU_017517_1_0_1"/>
<protein>
    <recommendedName>
        <fullName evidence="9">Major facilitator superfamily (MFS) profile domain-containing protein</fullName>
    </recommendedName>
</protein>
<feature type="transmembrane region" description="Helical" evidence="6">
    <location>
        <begin position="586"/>
        <end position="608"/>
    </location>
</feature>
<dbReference type="InterPro" id="IPR036259">
    <property type="entry name" value="MFS_trans_sf"/>
</dbReference>
<dbReference type="GO" id="GO:0022857">
    <property type="term" value="F:transmembrane transporter activity"/>
    <property type="evidence" value="ECO:0007669"/>
    <property type="project" value="InterPro"/>
</dbReference>
<feature type="transmembrane region" description="Helical" evidence="6">
    <location>
        <begin position="450"/>
        <end position="471"/>
    </location>
</feature>
<evidence type="ECO:0000256" key="3">
    <source>
        <dbReference type="ARBA" id="ARBA00022989"/>
    </source>
</evidence>
<feature type="compositionally biased region" description="Low complexity" evidence="5">
    <location>
        <begin position="11"/>
        <end position="34"/>
    </location>
</feature>
<dbReference type="Pfam" id="PF07690">
    <property type="entry name" value="MFS_1"/>
    <property type="match status" value="1"/>
</dbReference>
<evidence type="ECO:0000256" key="6">
    <source>
        <dbReference type="SAM" id="Phobius"/>
    </source>
</evidence>
<dbReference type="PANTHER" id="PTHR23507">
    <property type="entry name" value="ZGC:174356"/>
    <property type="match status" value="1"/>
</dbReference>
<evidence type="ECO:0000313" key="7">
    <source>
        <dbReference type="EMBL" id="EMD38291.1"/>
    </source>
</evidence>
<dbReference type="AlphaFoldDB" id="M2RHK0"/>
<feature type="region of interest" description="Disordered" evidence="5">
    <location>
        <begin position="1"/>
        <end position="34"/>
    </location>
</feature>
<dbReference type="SUPFAM" id="SSF103473">
    <property type="entry name" value="MFS general substrate transporter"/>
    <property type="match status" value="1"/>
</dbReference>
<accession>M2RHK0</accession>
<evidence type="ECO:0000256" key="5">
    <source>
        <dbReference type="SAM" id="MobiDB-lite"/>
    </source>
</evidence>
<sequence>MSKSREHSTARRFGSTSRPSSRPRVSRNASVASAPYIPQDAEGLLLPNPDAQLGEGAAELLHEFIHPHRHDSEATVTEEDGADHEGGLVPDGAQDHDPVTTTPRLPWYRRPSPWWILSFVPFSTIVLAATVAPRMEILTRIACDAIRPDYTVGRGRDNEDLFGQSHAATFGTFSDDPNWRLCASDPVVEAAVAKLQMAMTTSMGVLGCLTTAWWGSLSDRYGRTRVMSFAVIGALVADSSFLLVYHFAKYLPGGYWFLLFGPIVDGCFGGISTVSAAVHAYVADCTEPTSRSRYFSMFLGLAFIGFGIGPTFGSLFIKATGQLIVVFYIATAVHFMIACGTWFVLPESLSRERMDESRKLHGRELEADKVARANGGRLIWLKSQFGFLRPLLVLVPQVTEAQPGKRKKRDWSLVLVIGAHCSTALLMGSYTYKFQYLASTFGWTSTEIGYWISLLSVGRAVALAIVIPLVLRLFKPSAIQLPVAPNEPLDNSSSSAESTTSSSPEPEPSDVASAIQRRSTKFDLNVARVSLFIDAGSYVIMTIAPTGGIFIIGSLIASFGSGFGPAVQSLALALYTQTGGKETGRLFGAIGVIQTISSQIVGPFVFGVTFLKMVETFPKAIFVLGAATLTVAFILVSLVRLPKPATTDAEGQVLVDAAHAPEETLVDAETPLIVIEDDHNQRKIVDV</sequence>
<dbReference type="InterPro" id="IPR011701">
    <property type="entry name" value="MFS"/>
</dbReference>
<organism evidence="7 8">
    <name type="scientific">Ceriporiopsis subvermispora (strain B)</name>
    <name type="common">White-rot fungus</name>
    <name type="synonym">Gelatoporia subvermispora</name>
    <dbReference type="NCBI Taxonomy" id="914234"/>
    <lineage>
        <taxon>Eukaryota</taxon>
        <taxon>Fungi</taxon>
        <taxon>Dikarya</taxon>
        <taxon>Basidiomycota</taxon>
        <taxon>Agaricomycotina</taxon>
        <taxon>Agaricomycetes</taxon>
        <taxon>Polyporales</taxon>
        <taxon>Gelatoporiaceae</taxon>
        <taxon>Gelatoporia</taxon>
    </lineage>
</organism>
<evidence type="ECO:0000256" key="1">
    <source>
        <dbReference type="ARBA" id="ARBA00004141"/>
    </source>
</evidence>
<keyword evidence="8" id="KW-1185">Reference proteome</keyword>
<feature type="transmembrane region" description="Helical" evidence="6">
    <location>
        <begin position="195"/>
        <end position="214"/>
    </location>
</feature>
<gene>
    <name evidence="7" type="ORF">CERSUDRAFT_64554</name>
</gene>
<proteinExistence type="predicted"/>
<feature type="region of interest" description="Disordered" evidence="5">
    <location>
        <begin position="70"/>
        <end position="104"/>
    </location>
</feature>
<evidence type="ECO:0000313" key="8">
    <source>
        <dbReference type="Proteomes" id="UP000016930"/>
    </source>
</evidence>
<dbReference type="GO" id="GO:0016020">
    <property type="term" value="C:membrane"/>
    <property type="evidence" value="ECO:0007669"/>
    <property type="project" value="UniProtKB-SubCell"/>
</dbReference>
<feature type="transmembrane region" description="Helical" evidence="6">
    <location>
        <begin position="294"/>
        <end position="317"/>
    </location>
</feature>
<feature type="transmembrane region" description="Helical" evidence="6">
    <location>
        <begin position="411"/>
        <end position="430"/>
    </location>
</feature>
<feature type="transmembrane region" description="Helical" evidence="6">
    <location>
        <begin position="620"/>
        <end position="639"/>
    </location>
</feature>
<dbReference type="Proteomes" id="UP000016930">
    <property type="component" value="Unassembled WGS sequence"/>
</dbReference>
<evidence type="ECO:0008006" key="9">
    <source>
        <dbReference type="Google" id="ProtNLM"/>
    </source>
</evidence>
<feature type="transmembrane region" description="Helical" evidence="6">
    <location>
        <begin position="254"/>
        <end position="282"/>
    </location>
</feature>
<dbReference type="Gene3D" id="1.20.1250.20">
    <property type="entry name" value="MFS general substrate transporter like domains"/>
    <property type="match status" value="1"/>
</dbReference>
<dbReference type="EMBL" id="KB445795">
    <property type="protein sequence ID" value="EMD38291.1"/>
    <property type="molecule type" value="Genomic_DNA"/>
</dbReference>
<feature type="compositionally biased region" description="Low complexity" evidence="5">
    <location>
        <begin position="492"/>
        <end position="512"/>
    </location>
</feature>
<keyword evidence="3 6" id="KW-1133">Transmembrane helix</keyword>
<reference evidence="7 8" key="1">
    <citation type="journal article" date="2012" name="Proc. Natl. Acad. Sci. U.S.A.">
        <title>Comparative genomics of Ceriporiopsis subvermispora and Phanerochaete chrysosporium provide insight into selective ligninolysis.</title>
        <authorList>
            <person name="Fernandez-Fueyo E."/>
            <person name="Ruiz-Duenas F.J."/>
            <person name="Ferreira P."/>
            <person name="Floudas D."/>
            <person name="Hibbett D.S."/>
            <person name="Canessa P."/>
            <person name="Larrondo L.F."/>
            <person name="James T.Y."/>
            <person name="Seelenfreund D."/>
            <person name="Lobos S."/>
            <person name="Polanco R."/>
            <person name="Tello M."/>
            <person name="Honda Y."/>
            <person name="Watanabe T."/>
            <person name="Watanabe T."/>
            <person name="Ryu J.S."/>
            <person name="Kubicek C.P."/>
            <person name="Schmoll M."/>
            <person name="Gaskell J."/>
            <person name="Hammel K.E."/>
            <person name="St John F.J."/>
            <person name="Vanden Wymelenberg A."/>
            <person name="Sabat G."/>
            <person name="Splinter BonDurant S."/>
            <person name="Syed K."/>
            <person name="Yadav J.S."/>
            <person name="Doddapaneni H."/>
            <person name="Subramanian V."/>
            <person name="Lavin J.L."/>
            <person name="Oguiza J.A."/>
            <person name="Perez G."/>
            <person name="Pisabarro A.G."/>
            <person name="Ramirez L."/>
            <person name="Santoyo F."/>
            <person name="Master E."/>
            <person name="Coutinho P.M."/>
            <person name="Henrissat B."/>
            <person name="Lombard V."/>
            <person name="Magnuson J.K."/>
            <person name="Kuees U."/>
            <person name="Hori C."/>
            <person name="Igarashi K."/>
            <person name="Samejima M."/>
            <person name="Held B.W."/>
            <person name="Barry K.W."/>
            <person name="LaButti K.M."/>
            <person name="Lapidus A."/>
            <person name="Lindquist E.A."/>
            <person name="Lucas S.M."/>
            <person name="Riley R."/>
            <person name="Salamov A.A."/>
            <person name="Hoffmeister D."/>
            <person name="Schwenk D."/>
            <person name="Hadar Y."/>
            <person name="Yarden O."/>
            <person name="de Vries R.P."/>
            <person name="Wiebenga A."/>
            <person name="Stenlid J."/>
            <person name="Eastwood D."/>
            <person name="Grigoriev I.V."/>
            <person name="Berka R.M."/>
            <person name="Blanchette R.A."/>
            <person name="Kersten P."/>
            <person name="Martinez A.T."/>
            <person name="Vicuna R."/>
            <person name="Cullen D."/>
        </authorList>
    </citation>
    <scope>NUCLEOTIDE SEQUENCE [LARGE SCALE GENOMIC DNA]</scope>
    <source>
        <strain evidence="7 8">B</strain>
    </source>
</reference>
<keyword evidence="4 6" id="KW-0472">Membrane</keyword>
<feature type="region of interest" description="Disordered" evidence="5">
    <location>
        <begin position="485"/>
        <end position="512"/>
    </location>
</feature>
<evidence type="ECO:0000256" key="4">
    <source>
        <dbReference type="ARBA" id="ARBA00023136"/>
    </source>
</evidence>
<feature type="transmembrane region" description="Helical" evidence="6">
    <location>
        <begin position="114"/>
        <end position="132"/>
    </location>
</feature>
<feature type="transmembrane region" description="Helical" evidence="6">
    <location>
        <begin position="226"/>
        <end position="248"/>
    </location>
</feature>
<feature type="transmembrane region" description="Helical" evidence="6">
    <location>
        <begin position="323"/>
        <end position="345"/>
    </location>
</feature>